<dbReference type="Gene3D" id="2.40.50.140">
    <property type="entry name" value="Nucleic acid-binding proteins"/>
    <property type="match status" value="1"/>
</dbReference>
<keyword evidence="6" id="KW-1185">Reference proteome</keyword>
<evidence type="ECO:0000256" key="1">
    <source>
        <dbReference type="ARBA" id="ARBA00004496"/>
    </source>
</evidence>
<dbReference type="GO" id="GO:0005737">
    <property type="term" value="C:cytoplasm"/>
    <property type="evidence" value="ECO:0007669"/>
    <property type="project" value="UniProtKB-SubCell"/>
</dbReference>
<dbReference type="AlphaFoldDB" id="A0A9W8M069"/>
<dbReference type="Proteomes" id="UP001139887">
    <property type="component" value="Unassembled WGS sequence"/>
</dbReference>
<comment type="subcellular location">
    <subcellularLocation>
        <location evidence="1">Cytoplasm</location>
    </subcellularLocation>
</comment>
<gene>
    <name evidence="5" type="ORF">IWW36_000156</name>
</gene>
<feature type="compositionally biased region" description="Low complexity" evidence="3">
    <location>
        <begin position="230"/>
        <end position="247"/>
    </location>
</feature>
<dbReference type="GO" id="GO:0031054">
    <property type="term" value="P:pre-miRNA processing"/>
    <property type="evidence" value="ECO:0007669"/>
    <property type="project" value="TreeGrafter"/>
</dbReference>
<dbReference type="InterPro" id="IPR012340">
    <property type="entry name" value="NA-bd_OB-fold"/>
</dbReference>
<keyword evidence="2" id="KW-0963">Cytoplasm</keyword>
<proteinExistence type="predicted"/>
<dbReference type="Pfam" id="PF00313">
    <property type="entry name" value="CSD"/>
    <property type="match status" value="1"/>
</dbReference>
<evidence type="ECO:0000259" key="4">
    <source>
        <dbReference type="PROSITE" id="PS51857"/>
    </source>
</evidence>
<organism evidence="5 6">
    <name type="scientific">Coemansia brasiliensis</name>
    <dbReference type="NCBI Taxonomy" id="2650707"/>
    <lineage>
        <taxon>Eukaryota</taxon>
        <taxon>Fungi</taxon>
        <taxon>Fungi incertae sedis</taxon>
        <taxon>Zoopagomycota</taxon>
        <taxon>Kickxellomycotina</taxon>
        <taxon>Kickxellomycetes</taxon>
        <taxon>Kickxellales</taxon>
        <taxon>Kickxellaceae</taxon>
        <taxon>Coemansia</taxon>
    </lineage>
</organism>
<dbReference type="PANTHER" id="PTHR46109:SF1">
    <property type="entry name" value="PROTEIN LIN-28 HOMOLOG"/>
    <property type="match status" value="1"/>
</dbReference>
<evidence type="ECO:0000313" key="6">
    <source>
        <dbReference type="Proteomes" id="UP001139887"/>
    </source>
</evidence>
<evidence type="ECO:0000313" key="5">
    <source>
        <dbReference type="EMBL" id="KAJ2852528.1"/>
    </source>
</evidence>
<dbReference type="GO" id="GO:0003729">
    <property type="term" value="F:mRNA binding"/>
    <property type="evidence" value="ECO:0007669"/>
    <property type="project" value="TreeGrafter"/>
</dbReference>
<dbReference type="PRINTS" id="PR00050">
    <property type="entry name" value="COLDSHOCK"/>
</dbReference>
<sequence>MSGVKSGRVKFFNSQKGYGFVIPSEPIDGHNEVFVHHSVIYNGGGFKSLAEGEPVEFEVIRGPKGIQATRVTGPQGTFVRGDPYARLRSRMPYGSAGNAGINSSIPAAPYLQYSGYSQVMPYVGQVAQPQYTSFAYSTSPPPHAIAAGGDAPAAAPGENGKIPTTSAMRDQNGAPPIPSQRYYGIVMPIPQKNVQLPELHNSFARQQQPQVYDFPTAFSHPPTNGNTIQSSSAPSFSISSHSNAGSS</sequence>
<dbReference type="OrthoDB" id="422005at2759"/>
<dbReference type="GO" id="GO:0005634">
    <property type="term" value="C:nucleus"/>
    <property type="evidence" value="ECO:0007669"/>
    <property type="project" value="TreeGrafter"/>
</dbReference>
<dbReference type="SMART" id="SM00357">
    <property type="entry name" value="CSP"/>
    <property type="match status" value="1"/>
</dbReference>
<protein>
    <recommendedName>
        <fullName evidence="4">CSD domain-containing protein</fullName>
    </recommendedName>
</protein>
<reference evidence="5" key="1">
    <citation type="submission" date="2022-07" db="EMBL/GenBank/DDBJ databases">
        <title>Phylogenomic reconstructions and comparative analyses of Kickxellomycotina fungi.</title>
        <authorList>
            <person name="Reynolds N.K."/>
            <person name="Stajich J.E."/>
            <person name="Barry K."/>
            <person name="Grigoriev I.V."/>
            <person name="Crous P."/>
            <person name="Smith M.E."/>
        </authorList>
    </citation>
    <scope>NUCLEOTIDE SEQUENCE</scope>
    <source>
        <strain evidence="5">NRRL 1566</strain>
    </source>
</reference>
<dbReference type="PROSITE" id="PS51857">
    <property type="entry name" value="CSD_2"/>
    <property type="match status" value="1"/>
</dbReference>
<accession>A0A9W8M069</accession>
<dbReference type="InterPro" id="IPR011129">
    <property type="entry name" value="CSD"/>
</dbReference>
<feature type="region of interest" description="Disordered" evidence="3">
    <location>
        <begin position="214"/>
        <end position="247"/>
    </location>
</feature>
<dbReference type="InterPro" id="IPR002059">
    <property type="entry name" value="CSP_DNA-bd"/>
</dbReference>
<evidence type="ECO:0000256" key="2">
    <source>
        <dbReference type="ARBA" id="ARBA00022490"/>
    </source>
</evidence>
<dbReference type="InterPro" id="IPR051373">
    <property type="entry name" value="Lin-28_RNA-binding"/>
</dbReference>
<dbReference type="PANTHER" id="PTHR46109">
    <property type="entry name" value="PROTEIN LIN-28"/>
    <property type="match status" value="1"/>
</dbReference>
<dbReference type="SUPFAM" id="SSF50249">
    <property type="entry name" value="Nucleic acid-binding proteins"/>
    <property type="match status" value="1"/>
</dbReference>
<comment type="caution">
    <text evidence="5">The sequence shown here is derived from an EMBL/GenBank/DDBJ whole genome shotgun (WGS) entry which is preliminary data.</text>
</comment>
<feature type="domain" description="CSD" evidence="4">
    <location>
        <begin position="4"/>
        <end position="73"/>
    </location>
</feature>
<name>A0A9W8M069_9FUNG</name>
<evidence type="ECO:0000256" key="3">
    <source>
        <dbReference type="SAM" id="MobiDB-lite"/>
    </source>
</evidence>
<dbReference type="EMBL" id="JANBUW010000002">
    <property type="protein sequence ID" value="KAJ2852528.1"/>
    <property type="molecule type" value="Genomic_DNA"/>
</dbReference>